<dbReference type="InterPro" id="IPR009825">
    <property type="entry name" value="ECF_substrate-spec-like"/>
</dbReference>
<dbReference type="Gene3D" id="1.10.1760.20">
    <property type="match status" value="1"/>
</dbReference>
<evidence type="ECO:0000256" key="3">
    <source>
        <dbReference type="SAM" id="Phobius"/>
    </source>
</evidence>
<protein>
    <submittedName>
        <fullName evidence="4">ECF transporter S component</fullName>
    </submittedName>
</protein>
<feature type="transmembrane region" description="Helical" evidence="3">
    <location>
        <begin position="73"/>
        <end position="92"/>
    </location>
</feature>
<feature type="transmembrane region" description="Helical" evidence="3">
    <location>
        <begin position="137"/>
        <end position="154"/>
    </location>
</feature>
<dbReference type="PANTHER" id="PTHR37815:SF3">
    <property type="entry name" value="UPF0397 PROTEIN SPR0429"/>
    <property type="match status" value="1"/>
</dbReference>
<sequence>MKIKTLTTLAMMIALTVTLSLMFIFPVPATRGFVTLCEAGIYTSALLFGPVGGLFVGAMSGGLIDLISGYPEWALFSILIHGVQGLILGAVYQKISSRTGMIAGFTAASLFMIAGYALATSFLYSWPAGLASLPTNLVQNLFGIAVTVPLYQALQRIVHRVQLK</sequence>
<evidence type="ECO:0000256" key="1">
    <source>
        <dbReference type="ARBA" id="ARBA00022692"/>
    </source>
</evidence>
<keyword evidence="2 3" id="KW-1133">Transmembrane helix</keyword>
<dbReference type="RefSeq" id="WP_207674190.1">
    <property type="nucleotide sequence ID" value="NZ_JAFREM010000021.1"/>
</dbReference>
<feature type="transmembrane region" description="Helical" evidence="3">
    <location>
        <begin position="39"/>
        <end position="61"/>
    </location>
</feature>
<evidence type="ECO:0000313" key="5">
    <source>
        <dbReference type="Proteomes" id="UP000664601"/>
    </source>
</evidence>
<organism evidence="4 5">
    <name type="scientific">Candidatus Enterococcus moelleringii</name>
    <dbReference type="NCBI Taxonomy" id="2815325"/>
    <lineage>
        <taxon>Bacteria</taxon>
        <taxon>Bacillati</taxon>
        <taxon>Bacillota</taxon>
        <taxon>Bacilli</taxon>
        <taxon>Lactobacillales</taxon>
        <taxon>Enterococcaceae</taxon>
        <taxon>Enterococcus</taxon>
    </lineage>
</organism>
<dbReference type="Pfam" id="PF07155">
    <property type="entry name" value="ECF-ribofla_trS"/>
    <property type="match status" value="1"/>
</dbReference>
<dbReference type="Proteomes" id="UP000664601">
    <property type="component" value="Unassembled WGS sequence"/>
</dbReference>
<name>A0ABS3LDZ8_9ENTE</name>
<evidence type="ECO:0000256" key="2">
    <source>
        <dbReference type="ARBA" id="ARBA00022989"/>
    </source>
</evidence>
<keyword evidence="3" id="KW-0472">Membrane</keyword>
<accession>A0ABS3LDZ8</accession>
<feature type="transmembrane region" description="Helical" evidence="3">
    <location>
        <begin position="6"/>
        <end position="27"/>
    </location>
</feature>
<evidence type="ECO:0000313" key="4">
    <source>
        <dbReference type="EMBL" id="MBO1307263.1"/>
    </source>
</evidence>
<gene>
    <name evidence="4" type="ORF">JZO70_13885</name>
</gene>
<feature type="transmembrane region" description="Helical" evidence="3">
    <location>
        <begin position="104"/>
        <end position="125"/>
    </location>
</feature>
<proteinExistence type="predicted"/>
<comment type="caution">
    <text evidence="4">The sequence shown here is derived from an EMBL/GenBank/DDBJ whole genome shotgun (WGS) entry which is preliminary data.</text>
</comment>
<reference evidence="4 5" key="1">
    <citation type="submission" date="2021-03" db="EMBL/GenBank/DDBJ databases">
        <title>Enterococcal diversity collection.</title>
        <authorList>
            <person name="Gilmore M.S."/>
            <person name="Schwartzman J."/>
            <person name="Van Tyne D."/>
            <person name="Martin M."/>
            <person name="Earl A.M."/>
            <person name="Manson A.L."/>
            <person name="Straub T."/>
            <person name="Salamzade R."/>
            <person name="Saavedra J."/>
            <person name="Lebreton F."/>
            <person name="Prichula J."/>
            <person name="Schaufler K."/>
            <person name="Gaca A."/>
            <person name="Sgardioli B."/>
            <person name="Wagenaar J."/>
            <person name="Strong T."/>
        </authorList>
    </citation>
    <scope>NUCLEOTIDE SEQUENCE [LARGE SCALE GENOMIC DNA]</scope>
    <source>
        <strain evidence="4 5">669A</strain>
    </source>
</reference>
<keyword evidence="5" id="KW-1185">Reference proteome</keyword>
<keyword evidence="1 3" id="KW-0812">Transmembrane</keyword>
<dbReference type="EMBL" id="JAFREM010000021">
    <property type="protein sequence ID" value="MBO1307263.1"/>
    <property type="molecule type" value="Genomic_DNA"/>
</dbReference>
<dbReference type="PANTHER" id="PTHR37815">
    <property type="entry name" value="UPF0397 PROTEIN BC_2624-RELATED"/>
    <property type="match status" value="1"/>
</dbReference>